<dbReference type="AlphaFoldDB" id="A0A412FFA5"/>
<proteinExistence type="predicted"/>
<dbReference type="Proteomes" id="UP000284178">
    <property type="component" value="Unassembled WGS sequence"/>
</dbReference>
<evidence type="ECO:0008006" key="3">
    <source>
        <dbReference type="Google" id="ProtNLM"/>
    </source>
</evidence>
<evidence type="ECO:0000313" key="2">
    <source>
        <dbReference type="Proteomes" id="UP000284178"/>
    </source>
</evidence>
<keyword evidence="2" id="KW-1185">Reference proteome</keyword>
<reference evidence="1 2" key="1">
    <citation type="submission" date="2018-08" db="EMBL/GenBank/DDBJ databases">
        <title>A genome reference for cultivated species of the human gut microbiota.</title>
        <authorList>
            <person name="Zou Y."/>
            <person name="Xue W."/>
            <person name="Luo G."/>
        </authorList>
    </citation>
    <scope>NUCLEOTIDE SEQUENCE [LARGE SCALE GENOMIC DNA]</scope>
    <source>
        <strain evidence="1 2">AF24-29</strain>
    </source>
</reference>
<comment type="caution">
    <text evidence="1">The sequence shown here is derived from an EMBL/GenBank/DDBJ whole genome shotgun (WGS) entry which is preliminary data.</text>
</comment>
<dbReference type="EMBL" id="QRUP01000036">
    <property type="protein sequence ID" value="RGR66881.1"/>
    <property type="molecule type" value="Genomic_DNA"/>
</dbReference>
<dbReference type="RefSeq" id="WP_117896363.1">
    <property type="nucleotide sequence ID" value="NZ_CABJCV010000036.1"/>
</dbReference>
<dbReference type="GeneID" id="83017161"/>
<sequence length="76" mass="8677">MIQDKLKALITLSGQNQIDIANAWQISRQQLNNKIRLNSWKIDDLIKLADQTNTQLAFIDKNGNPIIKFDVSDLPD</sequence>
<accession>A0A412FFA5</accession>
<evidence type="ECO:0000313" key="1">
    <source>
        <dbReference type="EMBL" id="RGR66881.1"/>
    </source>
</evidence>
<name>A0A412FFA5_9FIRM</name>
<gene>
    <name evidence="1" type="ORF">DWY25_17350</name>
</gene>
<organism evidence="1 2">
    <name type="scientific">Holdemania filiformis</name>
    <dbReference type="NCBI Taxonomy" id="61171"/>
    <lineage>
        <taxon>Bacteria</taxon>
        <taxon>Bacillati</taxon>
        <taxon>Bacillota</taxon>
        <taxon>Erysipelotrichia</taxon>
        <taxon>Erysipelotrichales</taxon>
        <taxon>Erysipelotrichaceae</taxon>
        <taxon>Holdemania</taxon>
    </lineage>
</organism>
<protein>
    <recommendedName>
        <fullName evidence="3">XRE family transcriptional regulator</fullName>
    </recommendedName>
</protein>